<feature type="compositionally biased region" description="Low complexity" evidence="2">
    <location>
        <begin position="261"/>
        <end position="270"/>
    </location>
</feature>
<proteinExistence type="inferred from homology"/>
<feature type="compositionally biased region" description="Low complexity" evidence="2">
    <location>
        <begin position="353"/>
        <end position="364"/>
    </location>
</feature>
<dbReference type="GO" id="GO:0019888">
    <property type="term" value="F:protein phosphatase regulator activity"/>
    <property type="evidence" value="ECO:0007669"/>
    <property type="project" value="InterPro"/>
</dbReference>
<dbReference type="Pfam" id="PF09184">
    <property type="entry name" value="PPP4R2"/>
    <property type="match status" value="1"/>
</dbReference>
<evidence type="ECO:0000256" key="2">
    <source>
        <dbReference type="SAM" id="MobiDB-lite"/>
    </source>
</evidence>
<dbReference type="GO" id="GO:0030289">
    <property type="term" value="C:protein phosphatase 4 complex"/>
    <property type="evidence" value="ECO:0007669"/>
    <property type="project" value="InterPro"/>
</dbReference>
<dbReference type="EMBL" id="SIDB01000002">
    <property type="protein sequence ID" value="KAI3435712.1"/>
    <property type="molecule type" value="Genomic_DNA"/>
</dbReference>
<dbReference type="AlphaFoldDB" id="A0A9D4TWD1"/>
<dbReference type="InterPro" id="IPR015267">
    <property type="entry name" value="PPP4R2"/>
</dbReference>
<reference evidence="3" key="1">
    <citation type="journal article" date="2019" name="Plant J.">
        <title>Chlorella vulgaris genome assembly and annotation reveals the molecular basis for metabolic acclimation to high light conditions.</title>
        <authorList>
            <person name="Cecchin M."/>
            <person name="Marcolungo L."/>
            <person name="Rossato M."/>
            <person name="Girolomoni L."/>
            <person name="Cosentino E."/>
            <person name="Cuine S."/>
            <person name="Li-Beisson Y."/>
            <person name="Delledonne M."/>
            <person name="Ballottari M."/>
        </authorList>
    </citation>
    <scope>NUCLEOTIDE SEQUENCE</scope>
    <source>
        <strain evidence="3">211/11P</strain>
    </source>
</reference>
<feature type="compositionally biased region" description="Low complexity" evidence="2">
    <location>
        <begin position="278"/>
        <end position="342"/>
    </location>
</feature>
<dbReference type="GO" id="GO:0005634">
    <property type="term" value="C:nucleus"/>
    <property type="evidence" value="ECO:0007669"/>
    <property type="project" value="TreeGrafter"/>
</dbReference>
<name>A0A9D4TWD1_CHLVU</name>
<organism evidence="3 4">
    <name type="scientific">Chlorella vulgaris</name>
    <name type="common">Green alga</name>
    <dbReference type="NCBI Taxonomy" id="3077"/>
    <lineage>
        <taxon>Eukaryota</taxon>
        <taxon>Viridiplantae</taxon>
        <taxon>Chlorophyta</taxon>
        <taxon>core chlorophytes</taxon>
        <taxon>Trebouxiophyceae</taxon>
        <taxon>Chlorellales</taxon>
        <taxon>Chlorellaceae</taxon>
        <taxon>Chlorella clade</taxon>
        <taxon>Chlorella</taxon>
    </lineage>
</organism>
<dbReference type="GO" id="GO:0005737">
    <property type="term" value="C:cytoplasm"/>
    <property type="evidence" value="ECO:0007669"/>
    <property type="project" value="TreeGrafter"/>
</dbReference>
<gene>
    <name evidence="3" type="ORF">D9Q98_001770</name>
</gene>
<feature type="region of interest" description="Disordered" evidence="2">
    <location>
        <begin position="219"/>
        <end position="410"/>
    </location>
</feature>
<feature type="compositionally biased region" description="Low complexity" evidence="2">
    <location>
        <begin position="219"/>
        <end position="232"/>
    </location>
</feature>
<dbReference type="OrthoDB" id="341898at2759"/>
<dbReference type="PANTHER" id="PTHR16487:SF0">
    <property type="entry name" value="PROTEIN PHOSPHATASE 4 REGULATORY SUBUNIT 2-RELATED"/>
    <property type="match status" value="1"/>
</dbReference>
<evidence type="ECO:0000256" key="1">
    <source>
        <dbReference type="ARBA" id="ARBA00009207"/>
    </source>
</evidence>
<comment type="caution">
    <text evidence="3">The sequence shown here is derived from an EMBL/GenBank/DDBJ whole genome shotgun (WGS) entry which is preliminary data.</text>
</comment>
<reference evidence="3" key="2">
    <citation type="submission" date="2020-11" db="EMBL/GenBank/DDBJ databases">
        <authorList>
            <person name="Cecchin M."/>
            <person name="Marcolungo L."/>
            <person name="Rossato M."/>
            <person name="Girolomoni L."/>
            <person name="Cosentino E."/>
            <person name="Cuine S."/>
            <person name="Li-Beisson Y."/>
            <person name="Delledonne M."/>
            <person name="Ballottari M."/>
        </authorList>
    </citation>
    <scope>NUCLEOTIDE SEQUENCE</scope>
    <source>
        <strain evidence="3">211/11P</strain>
        <tissue evidence="3">Whole cell</tissue>
    </source>
</reference>
<sequence length="517" mass="52924">MAAAQPADAANQADGAPEGLIADAGRLRAICSLPPSQRPPLDAALRGVLAETALTGLQRYEWQLLLPLLHSLVDSVLADFAPSPQTDEEVGPPRPPLPGFESPAVLAEGLHGLLDGHTEAPFTLQRLCEVLLEPRKQYARIDKVVLALEKLLVVTSTRQPAPLDQLPPLPPLVSLTGVNCNPPSPYLDGRAPAVLNRQQHAALQQHQAVAMAAAQQHMQQMQQMQQQDRQMAGVPNGLEEQPPLAGMDDAGPPAEEAMEVDAAPAQSPDVAAPPSPPAEAAAPGDAASADQSVASAQGGEAAPAAAGAMVASPQAAGTGPVTPPEQQQQQPQPQQTPSPTGTALDSSDAATRGSAALGGVAASAPPAPPAQEPQLQPQPQSQQQQQQVGPQPMDHSSSNAASGGNEEVAAAGGGGIGEVVAQIRQHLPQSLQAVLLPPLLQQQRRLSGAAGDALGVERGAVAAAAPVADDSTAVYDLVASGLTELPPDQAGTVLTQLQPLLPGEVLQQLQQQQQGVV</sequence>
<dbReference type="Proteomes" id="UP001055712">
    <property type="component" value="Unassembled WGS sequence"/>
</dbReference>
<keyword evidence="4" id="KW-1185">Reference proteome</keyword>
<accession>A0A9D4TWD1</accession>
<comment type="similarity">
    <text evidence="1">Belongs to the PPP4R2 family.</text>
</comment>
<feature type="compositionally biased region" description="Low complexity" evidence="2">
    <location>
        <begin position="372"/>
        <end position="392"/>
    </location>
</feature>
<dbReference type="PANTHER" id="PTHR16487">
    <property type="entry name" value="PPP4R2-RELATED PROTEIN"/>
    <property type="match status" value="1"/>
</dbReference>
<protein>
    <submittedName>
        <fullName evidence="3">Uncharacterized protein</fullName>
    </submittedName>
</protein>
<feature type="compositionally biased region" description="Low complexity" evidence="2">
    <location>
        <begin position="400"/>
        <end position="410"/>
    </location>
</feature>
<evidence type="ECO:0000313" key="3">
    <source>
        <dbReference type="EMBL" id="KAI3435712.1"/>
    </source>
</evidence>
<evidence type="ECO:0000313" key="4">
    <source>
        <dbReference type="Proteomes" id="UP001055712"/>
    </source>
</evidence>